<comment type="caution">
    <text evidence="2">The sequence shown here is derived from an EMBL/GenBank/DDBJ whole genome shotgun (WGS) entry which is preliminary data.</text>
</comment>
<gene>
    <name evidence="2" type="ORF">GCG54_00003601</name>
</gene>
<evidence type="ECO:0000313" key="3">
    <source>
        <dbReference type="Proteomes" id="UP000613401"/>
    </source>
</evidence>
<protein>
    <submittedName>
        <fullName evidence="2">Uncharacterized protein</fullName>
    </submittedName>
</protein>
<proteinExistence type="predicted"/>
<dbReference type="RefSeq" id="XP_045259861.1">
    <property type="nucleotide sequence ID" value="XM_045403673.1"/>
</dbReference>
<reference evidence="2" key="1">
    <citation type="journal article" date="2020" name="Phytopathology">
        <title>Genome sequence and comparative analysis of Colletotrichum gloeosporioides isolated from Liriodendron leaves.</title>
        <authorList>
            <person name="Fu F.F."/>
            <person name="Hao Z."/>
            <person name="Wang P."/>
            <person name="Lu Y."/>
            <person name="Xue L.J."/>
            <person name="Wei G."/>
            <person name="Tian Y."/>
            <person name="Baishi H."/>
            <person name="Xu H."/>
            <person name="Shi J."/>
            <person name="Cheng T."/>
            <person name="Wang G."/>
            <person name="Yi Y."/>
            <person name="Chen J."/>
        </authorList>
    </citation>
    <scope>NUCLEOTIDE SEQUENCE</scope>
    <source>
        <strain evidence="2">Lc1</strain>
    </source>
</reference>
<feature type="region of interest" description="Disordered" evidence="1">
    <location>
        <begin position="506"/>
        <end position="525"/>
    </location>
</feature>
<dbReference type="EMBL" id="WVTB01000074">
    <property type="protein sequence ID" value="KAF3800702.1"/>
    <property type="molecule type" value="Genomic_DNA"/>
</dbReference>
<dbReference type="AlphaFoldDB" id="A0A8H4FFR5"/>
<name>A0A8H4FFR5_COLGL</name>
<organism evidence="2 3">
    <name type="scientific">Colletotrichum gloeosporioides</name>
    <name type="common">Anthracnose fungus</name>
    <name type="synonym">Glomerella cingulata</name>
    <dbReference type="NCBI Taxonomy" id="474922"/>
    <lineage>
        <taxon>Eukaryota</taxon>
        <taxon>Fungi</taxon>
        <taxon>Dikarya</taxon>
        <taxon>Ascomycota</taxon>
        <taxon>Pezizomycotina</taxon>
        <taxon>Sordariomycetes</taxon>
        <taxon>Hypocreomycetidae</taxon>
        <taxon>Glomerellales</taxon>
        <taxon>Glomerellaceae</taxon>
        <taxon>Colletotrichum</taxon>
        <taxon>Colletotrichum gloeosporioides species complex</taxon>
    </lineage>
</organism>
<keyword evidence="3" id="KW-1185">Reference proteome</keyword>
<dbReference type="GeneID" id="69010760"/>
<evidence type="ECO:0000256" key="1">
    <source>
        <dbReference type="SAM" id="MobiDB-lite"/>
    </source>
</evidence>
<reference evidence="2" key="2">
    <citation type="submission" date="2020-03" db="EMBL/GenBank/DDBJ databases">
        <authorList>
            <person name="Fu F.-F."/>
            <person name="Chen J."/>
        </authorList>
    </citation>
    <scope>NUCLEOTIDE SEQUENCE</scope>
    <source>
        <strain evidence="2">Lc1</strain>
    </source>
</reference>
<accession>A0A8H4FFR5</accession>
<sequence>MAPPSPFLALPREIRDAIYEHYVAIPGGYVCDPGRFAANVLERNAASVPKINITGLLKGANDQPINLNLSYTCRLIATEMYGVALRANAITFTTIYCDDLRMLALRTHNMVVNRLETRRKEILYATSHAMPETQHFALLQKYPQFAVLLDALRKQPGADTIQFHLGNIEACEAPSVFATLCKEALRHVQGSRHGHEALDHHCDGVSSVLGMIESSMEHWDIPLDGDLDAMASFWDEGEDTHGLKAALTGRDRVKYRFSAAAMAILFIKSCNERLQMQLRKIVLDEDRTAVACPERHALGLIQFCRQNPLLKIERRVQLWSNALQDEGYSHSMTKYVLRDEWRIQSAQITQSIWKWVQEALALAPAGMPDNSFSLILDGQPLPNLATQMFQAVIRRDIAWHRAWEESLDRGVASLPSVQDFGPWYHLYPGHRFKHLSRAMEDMAQQKSVVQCNFDVGKAWDVQNIIQEHKDWTARQWAARWPVDYDPASWETESPLSSWRTLLEEDLLPEPEGPYERWTEDPDDEF</sequence>
<dbReference type="Proteomes" id="UP000613401">
    <property type="component" value="Unassembled WGS sequence"/>
</dbReference>
<evidence type="ECO:0000313" key="2">
    <source>
        <dbReference type="EMBL" id="KAF3800702.1"/>
    </source>
</evidence>